<keyword evidence="10" id="KW-0325">Glycoprotein</keyword>
<keyword evidence="7 18" id="KW-0378">Hydrolase</keyword>
<feature type="disulfide bond" evidence="15">
    <location>
        <begin position="37"/>
        <end position="44"/>
    </location>
</feature>
<comment type="caution">
    <text evidence="20">The sequence shown here is derived from an EMBL/GenBank/DDBJ whole genome shotgun (WGS) entry which is preliminary data.</text>
</comment>
<dbReference type="InterPro" id="IPR006046">
    <property type="entry name" value="Alpha_amylase"/>
</dbReference>
<evidence type="ECO:0000256" key="14">
    <source>
        <dbReference type="PIRSR" id="PIRSR001024-2"/>
    </source>
</evidence>
<evidence type="ECO:0000256" key="13">
    <source>
        <dbReference type="PIRSR" id="PIRSR001024-1"/>
    </source>
</evidence>
<evidence type="ECO:0000313" key="21">
    <source>
        <dbReference type="EMBL" id="CAL5989962.1"/>
    </source>
</evidence>
<evidence type="ECO:0000256" key="6">
    <source>
        <dbReference type="ARBA" id="ARBA00022729"/>
    </source>
</evidence>
<evidence type="ECO:0000256" key="5">
    <source>
        <dbReference type="ARBA" id="ARBA00022723"/>
    </source>
</evidence>
<dbReference type="InterPro" id="IPR013780">
    <property type="entry name" value="Glyco_hydro_b"/>
</dbReference>
<evidence type="ECO:0000256" key="9">
    <source>
        <dbReference type="ARBA" id="ARBA00023157"/>
    </source>
</evidence>
<feature type="domain" description="Glycosyl hydrolase family 13 catalytic" evidence="19">
    <location>
        <begin position="23"/>
        <end position="369"/>
    </location>
</feature>
<dbReference type="InterPro" id="IPR015340">
    <property type="entry name" value="A_amylase_C_dom"/>
</dbReference>
<evidence type="ECO:0000256" key="10">
    <source>
        <dbReference type="ARBA" id="ARBA00023180"/>
    </source>
</evidence>
<evidence type="ECO:0000256" key="15">
    <source>
        <dbReference type="PIRSR" id="PIRSR001024-4"/>
    </source>
</evidence>
<comment type="catalytic activity">
    <reaction evidence="1 18">
        <text>Endohydrolysis of (1-&gt;4)-alpha-D-glucosidic linkages in polysaccharides containing three or more (1-&gt;4)-alpha-linked D-glucose units.</text>
        <dbReference type="EC" id="3.2.1.1"/>
    </reaction>
</comment>
<dbReference type="InterPro" id="IPR013777">
    <property type="entry name" value="A-amylase-like"/>
</dbReference>
<dbReference type="Pfam" id="PF09260">
    <property type="entry name" value="A_amylase_dom_C"/>
    <property type="match status" value="1"/>
</dbReference>
<organism evidence="20">
    <name type="scientific">Hexamita inflata</name>
    <dbReference type="NCBI Taxonomy" id="28002"/>
    <lineage>
        <taxon>Eukaryota</taxon>
        <taxon>Metamonada</taxon>
        <taxon>Diplomonadida</taxon>
        <taxon>Hexamitidae</taxon>
        <taxon>Hexamitinae</taxon>
        <taxon>Hexamita</taxon>
    </lineage>
</organism>
<dbReference type="SUPFAM" id="SSF51445">
    <property type="entry name" value="(Trans)glycosidases"/>
    <property type="match status" value="1"/>
</dbReference>
<dbReference type="PANTHER" id="PTHR10357">
    <property type="entry name" value="ALPHA-AMYLASE FAMILY MEMBER"/>
    <property type="match status" value="1"/>
</dbReference>
<dbReference type="Gene3D" id="2.60.40.1180">
    <property type="entry name" value="Golgi alpha-mannosidase II"/>
    <property type="match status" value="1"/>
</dbReference>
<keyword evidence="9 15" id="KW-1015">Disulfide bond</keyword>
<dbReference type="GO" id="GO:0016052">
    <property type="term" value="P:carbohydrate catabolic process"/>
    <property type="evidence" value="ECO:0007669"/>
    <property type="project" value="InterPro"/>
</dbReference>
<proteinExistence type="inferred from homology"/>
<evidence type="ECO:0000256" key="1">
    <source>
        <dbReference type="ARBA" id="ARBA00000548"/>
    </source>
</evidence>
<feature type="disulfide bond" evidence="15">
    <location>
        <begin position="152"/>
        <end position="166"/>
    </location>
</feature>
<evidence type="ECO:0000256" key="11">
    <source>
        <dbReference type="ARBA" id="ARBA00023277"/>
    </source>
</evidence>
<dbReference type="AlphaFoldDB" id="A0AA86NMM7"/>
<dbReference type="SUPFAM" id="SSF51011">
    <property type="entry name" value="Glycosyl hydrolase domain"/>
    <property type="match status" value="1"/>
</dbReference>
<feature type="site" description="Transition state stabilizer" evidence="14">
    <location>
        <position position="297"/>
    </location>
</feature>
<evidence type="ECO:0000256" key="12">
    <source>
        <dbReference type="ARBA" id="ARBA00023295"/>
    </source>
</evidence>
<evidence type="ECO:0000256" key="18">
    <source>
        <dbReference type="RuleBase" id="RU361134"/>
    </source>
</evidence>
<feature type="binding site" evidence="16">
    <location>
        <position position="86"/>
    </location>
    <ligand>
        <name>substrate</name>
    </ligand>
</feature>
<evidence type="ECO:0000256" key="16">
    <source>
        <dbReference type="PIRSR" id="PIRSR001024-5"/>
    </source>
</evidence>
<keyword evidence="22" id="KW-1185">Reference proteome</keyword>
<comment type="similarity">
    <text evidence="3 17">Belongs to the glycosyl hydrolase 13 family.</text>
</comment>
<protein>
    <recommendedName>
        <fullName evidence="4 18">Alpha-amylase</fullName>
        <ecNumber evidence="4 18">3.2.1.1</ecNumber>
    </recommendedName>
</protein>
<dbReference type="EMBL" id="CAXDID020000024">
    <property type="protein sequence ID" value="CAL5989962.1"/>
    <property type="molecule type" value="Genomic_DNA"/>
</dbReference>
<dbReference type="InterPro" id="IPR017853">
    <property type="entry name" value="GH"/>
</dbReference>
<keyword evidence="11 18" id="KW-0119">Carbohydrate metabolism</keyword>
<feature type="binding site" evidence="16">
    <location>
        <position position="232"/>
    </location>
    <ligand>
        <name>substrate</name>
    </ligand>
</feature>
<feature type="binding site" evidence="16">
    <location>
        <position position="297"/>
    </location>
    <ligand>
        <name>substrate</name>
    </ligand>
</feature>
<keyword evidence="8" id="KW-0106">Calcium</keyword>
<name>A0AA86NMM7_9EUKA</name>
<dbReference type="PRINTS" id="PR00110">
    <property type="entry name" value="ALPHAAMYLASE"/>
</dbReference>
<dbReference type="PIRSF" id="PIRSF001024">
    <property type="entry name" value="Alph-amyl_fung"/>
    <property type="match status" value="1"/>
</dbReference>
<dbReference type="SMART" id="SM00642">
    <property type="entry name" value="Aamy"/>
    <property type="match status" value="1"/>
</dbReference>
<feature type="active site" description="Proton donor" evidence="13">
    <location>
        <position position="228"/>
    </location>
</feature>
<comment type="cofactor">
    <cofactor evidence="2">
        <name>Ca(2+)</name>
        <dbReference type="ChEBI" id="CHEBI:29108"/>
    </cofactor>
</comment>
<feature type="binding site" evidence="16">
    <location>
        <position position="125"/>
    </location>
    <ligand>
        <name>substrate</name>
    </ligand>
</feature>
<evidence type="ECO:0000256" key="7">
    <source>
        <dbReference type="ARBA" id="ARBA00022801"/>
    </source>
</evidence>
<dbReference type="PANTHER" id="PTHR10357:SF215">
    <property type="entry name" value="ALPHA-AMYLASE 1"/>
    <property type="match status" value="1"/>
</dbReference>
<evidence type="ECO:0000256" key="4">
    <source>
        <dbReference type="ARBA" id="ARBA00012595"/>
    </source>
</evidence>
<feature type="binding site" evidence="16">
    <location>
        <position position="202"/>
    </location>
    <ligand>
        <name>substrate</name>
    </ligand>
</feature>
<gene>
    <name evidence="21" type="ORF">HINF_LOCUS11116</name>
    <name evidence="20" type="ORF">HINF_LOCUS9999</name>
</gene>
<keyword evidence="6" id="KW-0732">Signal</keyword>
<dbReference type="Proteomes" id="UP001642409">
    <property type="component" value="Unassembled WGS sequence"/>
</dbReference>
<dbReference type="InterPro" id="IPR006047">
    <property type="entry name" value="GH13_cat_dom"/>
</dbReference>
<dbReference type="EC" id="3.2.1.1" evidence="4 18"/>
<dbReference type="EMBL" id="CATOUU010000248">
    <property type="protein sequence ID" value="CAI9922354.1"/>
    <property type="molecule type" value="Genomic_DNA"/>
</dbReference>
<reference evidence="21 22" key="2">
    <citation type="submission" date="2024-07" db="EMBL/GenBank/DDBJ databases">
        <authorList>
            <person name="Akdeniz Z."/>
        </authorList>
    </citation>
    <scope>NUCLEOTIDE SEQUENCE [LARGE SCALE GENOMIC DNA]</scope>
</reference>
<accession>A0AA86NMM7</accession>
<dbReference type="GO" id="GO:0004556">
    <property type="term" value="F:alpha-amylase activity"/>
    <property type="evidence" value="ECO:0007669"/>
    <property type="project" value="UniProtKB-UniRule"/>
</dbReference>
<reference evidence="20" key="1">
    <citation type="submission" date="2023-06" db="EMBL/GenBank/DDBJ databases">
        <authorList>
            <person name="Kurt Z."/>
        </authorList>
    </citation>
    <scope>NUCLEOTIDE SEQUENCE</scope>
</reference>
<dbReference type="GO" id="GO:0005509">
    <property type="term" value="F:calcium ion binding"/>
    <property type="evidence" value="ECO:0007669"/>
    <property type="project" value="InterPro"/>
</dbReference>
<evidence type="ECO:0000259" key="19">
    <source>
        <dbReference type="SMART" id="SM00642"/>
    </source>
</evidence>
<evidence type="ECO:0000313" key="20">
    <source>
        <dbReference type="EMBL" id="CAI9922354.1"/>
    </source>
</evidence>
<evidence type="ECO:0000256" key="17">
    <source>
        <dbReference type="RuleBase" id="RU003615"/>
    </source>
</evidence>
<keyword evidence="5" id="KW-0479">Metal-binding</keyword>
<evidence type="ECO:0000256" key="8">
    <source>
        <dbReference type="ARBA" id="ARBA00022837"/>
    </source>
</evidence>
<sequence length="461" mass="53888">MLLALSSFAFPNPLEFRSRRIYQVLTDRFAGTNQNNCNDLHSYCGGDYIGLISKLDYIKNLGYNTIWISPTVEQAQNSNNAYHGYWFSNFYGTNPHFGSAQDLKNLINEAHKHDIWVIADVVYNHVGNCYGGPFDYSCITTFPKSEYYHDNCDVQDWNNQEQVRYCRLAGLPDLNQDHPFVRSELLKWSVWYQKEFGFDGFRTDTVKHIDHSFWRDLRKVTPWFNIGEVFDGSNQFLKSYTNEQELQTSFNYPLYYAIQSTISNGNSMYGLSNIFFEAQELFGNTVKDLGLFIDNHDNPRFLNQHNDLRRYENALVLIHTWIGIPVLYYGSEQDMNGGNDPDNRHPMWWVGFNQNSQRYLFIKKLNDVRSKIKFEDSEQRELYVTDNFYSFARSNILVALTNQGQNSGQIHYRVPNSPFEANTRICNIIAERDCINVNQDNSVDVYLNQGEAKVFIRENEL</sequence>
<feature type="active site" description="Nucleophile" evidence="13">
    <location>
        <position position="204"/>
    </location>
</feature>
<evidence type="ECO:0000313" key="22">
    <source>
        <dbReference type="Proteomes" id="UP001642409"/>
    </source>
</evidence>
<evidence type="ECO:0000256" key="2">
    <source>
        <dbReference type="ARBA" id="ARBA00001913"/>
    </source>
</evidence>
<feature type="binding site" evidence="16">
    <location>
        <position position="344"/>
    </location>
    <ligand>
        <name>substrate</name>
    </ligand>
</feature>
<keyword evidence="12 18" id="KW-0326">Glycosidase</keyword>
<dbReference type="Pfam" id="PF00128">
    <property type="entry name" value="Alpha-amylase"/>
    <property type="match status" value="1"/>
</dbReference>
<evidence type="ECO:0000256" key="3">
    <source>
        <dbReference type="ARBA" id="ARBA00008061"/>
    </source>
</evidence>
<dbReference type="Gene3D" id="3.20.20.80">
    <property type="entry name" value="Glycosidases"/>
    <property type="match status" value="1"/>
</dbReference>